<name>A0A834IVY4_RHYFE</name>
<proteinExistence type="predicted"/>
<dbReference type="AlphaFoldDB" id="A0A834IVY4"/>
<comment type="caution">
    <text evidence="2">The sequence shown here is derived from an EMBL/GenBank/DDBJ whole genome shotgun (WGS) entry which is preliminary data.</text>
</comment>
<feature type="compositionally biased region" description="Polar residues" evidence="1">
    <location>
        <begin position="137"/>
        <end position="146"/>
    </location>
</feature>
<sequence length="272" mass="31153">MSEDQSETEITKTSETANGDSKSDMSMEDVKSSTSPRENDVQPNQRHGKKSLDRAHSWSCRDISPSNTINVQLDLAKSLNQLNVDETNGNTNKNMSNSQNSVNKLETMQTSRPDSWRHIAESPKSSPQLTEKWKPGTSKTVSNWTGKRNRKEIKKKSNVTKAEESPRNESNTIPTEGNKVSILKTDNKQPTDSNEDNSLMEEEAPYKYKYFPNNSKSVVFTNDVLVVYFNNEDVVGETREPLKKEIDQQERNKEMRRIHLNKTQEKYNLCLY</sequence>
<feature type="compositionally biased region" description="Basic residues" evidence="1">
    <location>
        <begin position="147"/>
        <end position="158"/>
    </location>
</feature>
<feature type="region of interest" description="Disordered" evidence="1">
    <location>
        <begin position="1"/>
        <end position="65"/>
    </location>
</feature>
<accession>A0A834IVY4</accession>
<feature type="compositionally biased region" description="Polar residues" evidence="1">
    <location>
        <begin position="11"/>
        <end position="20"/>
    </location>
</feature>
<dbReference type="OrthoDB" id="7208835at2759"/>
<dbReference type="EMBL" id="JAACXV010000037">
    <property type="protein sequence ID" value="KAF7286098.1"/>
    <property type="molecule type" value="Genomic_DNA"/>
</dbReference>
<feature type="compositionally biased region" description="Polar residues" evidence="1">
    <location>
        <begin position="32"/>
        <end position="45"/>
    </location>
</feature>
<organism evidence="2 3">
    <name type="scientific">Rhynchophorus ferrugineus</name>
    <name type="common">Red palm weevil</name>
    <name type="synonym">Curculio ferrugineus</name>
    <dbReference type="NCBI Taxonomy" id="354439"/>
    <lineage>
        <taxon>Eukaryota</taxon>
        <taxon>Metazoa</taxon>
        <taxon>Ecdysozoa</taxon>
        <taxon>Arthropoda</taxon>
        <taxon>Hexapoda</taxon>
        <taxon>Insecta</taxon>
        <taxon>Pterygota</taxon>
        <taxon>Neoptera</taxon>
        <taxon>Endopterygota</taxon>
        <taxon>Coleoptera</taxon>
        <taxon>Polyphaga</taxon>
        <taxon>Cucujiformia</taxon>
        <taxon>Curculionidae</taxon>
        <taxon>Dryophthorinae</taxon>
        <taxon>Rhynchophorus</taxon>
    </lineage>
</organism>
<evidence type="ECO:0000313" key="2">
    <source>
        <dbReference type="EMBL" id="KAF7286098.1"/>
    </source>
</evidence>
<dbReference type="Proteomes" id="UP000625711">
    <property type="component" value="Unassembled WGS sequence"/>
</dbReference>
<protein>
    <submittedName>
        <fullName evidence="2">Uncharacterized protein</fullName>
    </submittedName>
</protein>
<reference evidence="2" key="1">
    <citation type="submission" date="2020-08" db="EMBL/GenBank/DDBJ databases">
        <title>Genome sequencing and assembly of the red palm weevil Rhynchophorus ferrugineus.</title>
        <authorList>
            <person name="Dias G.B."/>
            <person name="Bergman C.M."/>
            <person name="Manee M."/>
        </authorList>
    </citation>
    <scope>NUCLEOTIDE SEQUENCE</scope>
    <source>
        <strain evidence="2">AA-2017</strain>
        <tissue evidence="2">Whole larva</tissue>
    </source>
</reference>
<keyword evidence="3" id="KW-1185">Reference proteome</keyword>
<evidence type="ECO:0000256" key="1">
    <source>
        <dbReference type="SAM" id="MobiDB-lite"/>
    </source>
</evidence>
<feature type="compositionally biased region" description="Basic and acidic residues" evidence="1">
    <location>
        <begin position="21"/>
        <end position="31"/>
    </location>
</feature>
<gene>
    <name evidence="2" type="ORF">GWI33_007746</name>
</gene>
<evidence type="ECO:0000313" key="3">
    <source>
        <dbReference type="Proteomes" id="UP000625711"/>
    </source>
</evidence>
<feature type="region of interest" description="Disordered" evidence="1">
    <location>
        <begin position="114"/>
        <end position="199"/>
    </location>
</feature>